<feature type="coiled-coil region" evidence="1">
    <location>
        <begin position="66"/>
        <end position="93"/>
    </location>
</feature>
<reference evidence="2" key="1">
    <citation type="submission" date="2018-02" db="EMBL/GenBank/DDBJ databases">
        <title>Rhizophora mucronata_Transcriptome.</title>
        <authorList>
            <person name="Meera S.P."/>
            <person name="Sreeshan A."/>
            <person name="Augustine A."/>
        </authorList>
    </citation>
    <scope>NUCLEOTIDE SEQUENCE</scope>
    <source>
        <tissue evidence="2">Leaf</tissue>
    </source>
</reference>
<dbReference type="AlphaFoldDB" id="A0A2P2MIM2"/>
<proteinExistence type="predicted"/>
<sequence length="101" mass="11964">MFLRCFTSSNPKEWVKWVALVKYCYNTSCHSFTKTISFELIYRRPSPNLLSYILGTTKVQAVEDALMQQDVILKELRGQLQAAQNQMKQIYDKNYVERQFE</sequence>
<evidence type="ECO:0000256" key="1">
    <source>
        <dbReference type="SAM" id="Coils"/>
    </source>
</evidence>
<accession>A0A2P2MIM2</accession>
<dbReference type="EMBL" id="GGEC01049543">
    <property type="protein sequence ID" value="MBX30027.1"/>
    <property type="molecule type" value="Transcribed_RNA"/>
</dbReference>
<dbReference type="GO" id="GO:0003676">
    <property type="term" value="F:nucleic acid binding"/>
    <property type="evidence" value="ECO:0007669"/>
    <property type="project" value="InterPro"/>
</dbReference>
<keyword evidence="1" id="KW-0175">Coiled coil</keyword>
<dbReference type="InterPro" id="IPR036397">
    <property type="entry name" value="RNaseH_sf"/>
</dbReference>
<dbReference type="Gene3D" id="3.30.420.10">
    <property type="entry name" value="Ribonuclease H-like superfamily/Ribonuclease H"/>
    <property type="match status" value="1"/>
</dbReference>
<name>A0A2P2MIM2_RHIMU</name>
<protein>
    <submittedName>
        <fullName evidence="2">Uncharacterized protein</fullName>
    </submittedName>
</protein>
<evidence type="ECO:0000313" key="2">
    <source>
        <dbReference type="EMBL" id="MBX30027.1"/>
    </source>
</evidence>
<organism evidence="2">
    <name type="scientific">Rhizophora mucronata</name>
    <name type="common">Asiatic mangrove</name>
    <dbReference type="NCBI Taxonomy" id="61149"/>
    <lineage>
        <taxon>Eukaryota</taxon>
        <taxon>Viridiplantae</taxon>
        <taxon>Streptophyta</taxon>
        <taxon>Embryophyta</taxon>
        <taxon>Tracheophyta</taxon>
        <taxon>Spermatophyta</taxon>
        <taxon>Magnoliopsida</taxon>
        <taxon>eudicotyledons</taxon>
        <taxon>Gunneridae</taxon>
        <taxon>Pentapetalae</taxon>
        <taxon>rosids</taxon>
        <taxon>fabids</taxon>
        <taxon>Malpighiales</taxon>
        <taxon>Rhizophoraceae</taxon>
        <taxon>Rhizophora</taxon>
    </lineage>
</organism>